<dbReference type="RefSeq" id="XP_024572042.1">
    <property type="nucleotide sequence ID" value="XM_024726792.1"/>
</dbReference>
<reference evidence="2" key="1">
    <citation type="submission" date="2014-09" db="EMBL/GenBank/DDBJ databases">
        <authorList>
            <person name="Sharma Rahul"/>
            <person name="Thines Marco"/>
        </authorList>
    </citation>
    <scope>NUCLEOTIDE SEQUENCE [LARGE SCALE GENOMIC DNA]</scope>
</reference>
<dbReference type="EMBL" id="CCYD01000055">
    <property type="protein sequence ID" value="CEG35673.1"/>
    <property type="molecule type" value="Genomic_DNA"/>
</dbReference>
<name>A0A0P1A649_PLAHL</name>
<dbReference type="GeneID" id="36407052"/>
<keyword evidence="2" id="KW-1185">Reference proteome</keyword>
<dbReference type="Proteomes" id="UP000054928">
    <property type="component" value="Unassembled WGS sequence"/>
</dbReference>
<sequence length="69" mass="8279">MVLVSCARSPETILLYFSEARYQEKYLMKNHHQHCVMDFHKQNIRGDELLALRDAFMEFTLAEQLYLKL</sequence>
<dbReference type="AlphaFoldDB" id="A0A0P1A649"/>
<evidence type="ECO:0000313" key="1">
    <source>
        <dbReference type="EMBL" id="CEG35673.1"/>
    </source>
</evidence>
<proteinExistence type="predicted"/>
<accession>A0A0P1A649</accession>
<organism evidence="1 2">
    <name type="scientific">Plasmopara halstedii</name>
    <name type="common">Downy mildew of sunflower</name>
    <dbReference type="NCBI Taxonomy" id="4781"/>
    <lineage>
        <taxon>Eukaryota</taxon>
        <taxon>Sar</taxon>
        <taxon>Stramenopiles</taxon>
        <taxon>Oomycota</taxon>
        <taxon>Peronosporomycetes</taxon>
        <taxon>Peronosporales</taxon>
        <taxon>Peronosporaceae</taxon>
        <taxon>Plasmopara</taxon>
    </lineage>
</organism>
<evidence type="ECO:0000313" key="2">
    <source>
        <dbReference type="Proteomes" id="UP000054928"/>
    </source>
</evidence>
<protein>
    <submittedName>
        <fullName evidence="1">Uncharacterized protein</fullName>
    </submittedName>
</protein>